<feature type="transmembrane region" description="Helical" evidence="7">
    <location>
        <begin position="256"/>
        <end position="278"/>
    </location>
</feature>
<organism evidence="11 12">
    <name type="scientific">Phaedon cochleariae</name>
    <name type="common">Mustard beetle</name>
    <dbReference type="NCBI Taxonomy" id="80249"/>
    <lineage>
        <taxon>Eukaryota</taxon>
        <taxon>Metazoa</taxon>
        <taxon>Ecdysozoa</taxon>
        <taxon>Arthropoda</taxon>
        <taxon>Hexapoda</taxon>
        <taxon>Insecta</taxon>
        <taxon>Pterygota</taxon>
        <taxon>Neoptera</taxon>
        <taxon>Endopterygota</taxon>
        <taxon>Coleoptera</taxon>
        <taxon>Polyphaga</taxon>
        <taxon>Cucujiformia</taxon>
        <taxon>Chrysomeloidea</taxon>
        <taxon>Chrysomelidae</taxon>
        <taxon>Chrysomelinae</taxon>
        <taxon>Chrysomelini</taxon>
        <taxon>Phaedon</taxon>
    </lineage>
</organism>
<evidence type="ECO:0000256" key="2">
    <source>
        <dbReference type="ARBA" id="ARBA00009033"/>
    </source>
</evidence>
<evidence type="ECO:0000259" key="9">
    <source>
        <dbReference type="Pfam" id="PF07662"/>
    </source>
</evidence>
<reference evidence="11" key="2">
    <citation type="submission" date="2022-10" db="EMBL/GenBank/DDBJ databases">
        <authorList>
            <consortium name="ENA_rothamsted_submissions"/>
            <consortium name="culmorum"/>
            <person name="King R."/>
        </authorList>
    </citation>
    <scope>NUCLEOTIDE SEQUENCE</scope>
</reference>
<reference evidence="11" key="1">
    <citation type="submission" date="2022-01" db="EMBL/GenBank/DDBJ databases">
        <authorList>
            <person name="King R."/>
        </authorList>
    </citation>
    <scope>NUCLEOTIDE SEQUENCE</scope>
</reference>
<keyword evidence="12" id="KW-1185">Reference proteome</keyword>
<gene>
    <name evidence="11" type="ORF">PHAECO_LOCUS2564</name>
</gene>
<evidence type="ECO:0000256" key="4">
    <source>
        <dbReference type="ARBA" id="ARBA00022692"/>
    </source>
</evidence>
<dbReference type="Pfam" id="PF07662">
    <property type="entry name" value="Nucleos_tra2_C"/>
    <property type="match status" value="1"/>
</dbReference>
<dbReference type="PANTHER" id="PTHR10590">
    <property type="entry name" value="SODIUM/NUCLEOSIDE COTRANSPORTER"/>
    <property type="match status" value="1"/>
</dbReference>
<dbReference type="Pfam" id="PF01773">
    <property type="entry name" value="Nucleos_tra2_N"/>
    <property type="match status" value="1"/>
</dbReference>
<dbReference type="InterPro" id="IPR002668">
    <property type="entry name" value="CNT_N_dom"/>
</dbReference>
<evidence type="ECO:0000256" key="5">
    <source>
        <dbReference type="ARBA" id="ARBA00022989"/>
    </source>
</evidence>
<feature type="transmembrane region" description="Helical" evidence="7">
    <location>
        <begin position="172"/>
        <end position="188"/>
    </location>
</feature>
<dbReference type="GO" id="GO:0005415">
    <property type="term" value="F:nucleoside:sodium symporter activity"/>
    <property type="evidence" value="ECO:0007669"/>
    <property type="project" value="TreeGrafter"/>
</dbReference>
<evidence type="ECO:0000256" key="7">
    <source>
        <dbReference type="SAM" id="Phobius"/>
    </source>
</evidence>
<dbReference type="OrthoDB" id="6075923at2759"/>
<feature type="domain" description="Concentrative nucleoside transporter C-terminal" evidence="9">
    <location>
        <begin position="361"/>
        <end position="570"/>
    </location>
</feature>
<feature type="domain" description="Nucleoside transporter/FeoB GTPase Gate" evidence="10">
    <location>
        <begin position="258"/>
        <end position="354"/>
    </location>
</feature>
<feature type="transmembrane region" description="Helical" evidence="7">
    <location>
        <begin position="63"/>
        <end position="81"/>
    </location>
</feature>
<feature type="transmembrane region" description="Helical" evidence="7">
    <location>
        <begin position="290"/>
        <end position="313"/>
    </location>
</feature>
<protein>
    <recommendedName>
        <fullName evidence="13">Sodium/nucleoside cotransporter</fullName>
    </recommendedName>
</protein>
<feature type="transmembrane region" description="Helical" evidence="7">
    <location>
        <begin position="195"/>
        <end position="215"/>
    </location>
</feature>
<evidence type="ECO:0000259" key="8">
    <source>
        <dbReference type="Pfam" id="PF01773"/>
    </source>
</evidence>
<accession>A0A9N9SEE5</accession>
<dbReference type="AlphaFoldDB" id="A0A9N9SEE5"/>
<dbReference type="Proteomes" id="UP001153737">
    <property type="component" value="Chromosome 11"/>
</dbReference>
<keyword evidence="3" id="KW-1003">Cell membrane</keyword>
<evidence type="ECO:0000313" key="11">
    <source>
        <dbReference type="EMBL" id="CAG9815131.1"/>
    </source>
</evidence>
<sequence>MNNSSTETLETVLSDDILEEPDNKIDVEEPSRVNGKKNVTRKPSVWVKTSNWSKKHSSRITKWTVFSIFSAFFAWATSYYFSETENVSDNFTDTLCTGYGMLVILFGFYIFGFCYSIFINPVVVPLINKSIYKPLVNILTGIRYGSTIFYVAILAAFLIYLGFDTNENRNRLIPISGLVLFILIGFLFSHNKSAIQWRVVIWGLILQFLFGLLTIRWEVGRNILQCCGDKVDILLNYAFQGAEFAYGSTIIKENVFAFKALSTVYFVGFLVNVLYYYGIMQKVIGAIGNFLQWIMGTSICESVNSAANIFLGLSEAPLLLAPYLKSLTDSELHSIMTSGFATVSGSVMAAYINYGARAQDLITSSIMSAPAALCFSKMMYPETETIKVHKENIQAVDVEYESVLDAASKGASAAIGMVHGIVASVIAFLATVYLINGLLGWCGLLVGFSDPTWSLELITGKIFIPVSFVMGVPWEECESVGTLIGIKTMVNEFVAFAKMHEMIEAGQLSARTRVIATYAICGFSNPGSIGITISSLGALIPSKREVVTRLVFRAWFGGAMVCFMTACIAGALMPDDAL</sequence>
<dbReference type="EMBL" id="OU896717">
    <property type="protein sequence ID" value="CAG9815131.1"/>
    <property type="molecule type" value="Genomic_DNA"/>
</dbReference>
<dbReference type="GO" id="GO:0005886">
    <property type="term" value="C:plasma membrane"/>
    <property type="evidence" value="ECO:0007669"/>
    <property type="project" value="UniProtKB-SubCell"/>
</dbReference>
<name>A0A9N9SEE5_PHACE</name>
<dbReference type="InterPro" id="IPR008276">
    <property type="entry name" value="C_nuclsd_transpt"/>
</dbReference>
<evidence type="ECO:0008006" key="13">
    <source>
        <dbReference type="Google" id="ProtNLM"/>
    </source>
</evidence>
<evidence type="ECO:0000313" key="12">
    <source>
        <dbReference type="Proteomes" id="UP001153737"/>
    </source>
</evidence>
<evidence type="ECO:0000259" key="10">
    <source>
        <dbReference type="Pfam" id="PF07670"/>
    </source>
</evidence>
<evidence type="ECO:0000256" key="1">
    <source>
        <dbReference type="ARBA" id="ARBA00004651"/>
    </source>
</evidence>
<feature type="domain" description="Concentrative nucleoside transporter N-terminal" evidence="8">
    <location>
        <begin position="177"/>
        <end position="248"/>
    </location>
</feature>
<dbReference type="PANTHER" id="PTHR10590:SF4">
    <property type="entry name" value="SOLUTE CARRIER FAMILY 28 MEMBER 3"/>
    <property type="match status" value="1"/>
</dbReference>
<keyword evidence="4 7" id="KW-0812">Transmembrane</keyword>
<feature type="transmembrane region" description="Helical" evidence="7">
    <location>
        <begin position="135"/>
        <end position="160"/>
    </location>
</feature>
<feature type="transmembrane region" description="Helical" evidence="7">
    <location>
        <begin position="101"/>
        <end position="123"/>
    </location>
</feature>
<proteinExistence type="inferred from homology"/>
<comment type="subcellular location">
    <subcellularLocation>
        <location evidence="1">Cell membrane</location>
        <topology evidence="1">Multi-pass membrane protein</topology>
    </subcellularLocation>
</comment>
<evidence type="ECO:0000256" key="3">
    <source>
        <dbReference type="ARBA" id="ARBA00022475"/>
    </source>
</evidence>
<feature type="transmembrane region" description="Helical" evidence="7">
    <location>
        <begin position="550"/>
        <end position="573"/>
    </location>
</feature>
<keyword evidence="5 7" id="KW-1133">Transmembrane helix</keyword>
<dbReference type="Pfam" id="PF07670">
    <property type="entry name" value="Gate"/>
    <property type="match status" value="1"/>
</dbReference>
<comment type="similarity">
    <text evidence="2">Belongs to the concentrative nucleoside transporter (CNT) (TC 2.A.41) family.</text>
</comment>
<dbReference type="InterPro" id="IPR011642">
    <property type="entry name" value="Gate_dom"/>
</dbReference>
<dbReference type="InterPro" id="IPR011657">
    <property type="entry name" value="CNT_C_dom"/>
</dbReference>
<feature type="transmembrane region" description="Helical" evidence="7">
    <location>
        <begin position="333"/>
        <end position="354"/>
    </location>
</feature>
<keyword evidence="6 7" id="KW-0472">Membrane</keyword>
<evidence type="ECO:0000256" key="6">
    <source>
        <dbReference type="ARBA" id="ARBA00023136"/>
    </source>
</evidence>